<proteinExistence type="predicted"/>
<evidence type="ECO:0000313" key="2">
    <source>
        <dbReference type="EMBL" id="EFY08247.1"/>
    </source>
</evidence>
<reference evidence="2" key="1">
    <citation type="submission" date="2011-01" db="EMBL/GenBank/DDBJ databases">
        <authorList>
            <person name="Muzny D."/>
            <person name="Qin X."/>
            <person name="Buhay C."/>
            <person name="Dugan-Rocha S."/>
            <person name="Ding Y."/>
            <person name="Chen G."/>
            <person name="Hawes A."/>
            <person name="Holder M."/>
            <person name="Jhangiani S."/>
            <person name="Johnson A."/>
            <person name="Khan Z."/>
            <person name="Li Z."/>
            <person name="Liu W."/>
            <person name="Liu X."/>
            <person name="Perez L."/>
            <person name="Shen H."/>
            <person name="Wang Q."/>
            <person name="Watt J."/>
            <person name="Xi L."/>
            <person name="Xin Y."/>
            <person name="Zhou J."/>
            <person name="Deng J."/>
            <person name="Jiang H."/>
            <person name="Liu Y."/>
            <person name="Qu J."/>
            <person name="Song X.-Z."/>
            <person name="Zhang L."/>
            <person name="Villasana D."/>
            <person name="Johnson A."/>
            <person name="Liu J."/>
            <person name="Liyanage D."/>
            <person name="Lorensuhewa L."/>
            <person name="Robinson T."/>
            <person name="Song A."/>
            <person name="Song B.-B."/>
            <person name="Dinh H."/>
            <person name="Thornton R."/>
            <person name="Coyle M."/>
            <person name="Francisco L."/>
            <person name="Jackson L."/>
            <person name="Javaid M."/>
            <person name="Korchina V."/>
            <person name="Kovar C."/>
            <person name="Mata R."/>
            <person name="Mathew T."/>
            <person name="Ngo R."/>
            <person name="Nguyen L."/>
            <person name="Nguyen N."/>
            <person name="Okwuonu G."/>
            <person name="Ongeri F."/>
            <person name="Pham C."/>
            <person name="Simmons D."/>
            <person name="Wilczek-Boney K."/>
            <person name="Hale W."/>
            <person name="Jakkamsetti A."/>
            <person name="Pham P."/>
            <person name="Ruth R."/>
            <person name="San Lucas F."/>
            <person name="Warren J."/>
            <person name="Zhang J."/>
            <person name="Zhao Z."/>
            <person name="Zhou C."/>
            <person name="Zhu D."/>
            <person name="Lee S."/>
            <person name="Bess C."/>
            <person name="Blankenburg K."/>
            <person name="Forbes L."/>
            <person name="Fu Q."/>
            <person name="Gubbala S."/>
            <person name="Hirani K."/>
            <person name="Jayaseelan J.C."/>
            <person name="Lara F."/>
            <person name="Munidasa M."/>
            <person name="Palculict T."/>
            <person name="Patil S."/>
            <person name="Pu L.-L."/>
            <person name="Saada N."/>
            <person name="Tang L."/>
            <person name="Weissenberger G."/>
            <person name="Zhu Y."/>
            <person name="Hemphill L."/>
            <person name="Shang Y."/>
            <person name="Youmans B."/>
            <person name="Ayvaz T."/>
            <person name="Ross M."/>
            <person name="Santibanez J."/>
            <person name="Aqrawi P."/>
            <person name="Gross S."/>
            <person name="Joshi V."/>
            <person name="Fowler G."/>
            <person name="Nazareth L."/>
            <person name="Reid J."/>
            <person name="Worley K."/>
            <person name="Petrosino J."/>
            <person name="Highlander S."/>
            <person name="Gibbs R."/>
        </authorList>
    </citation>
    <scope>NUCLEOTIDE SEQUENCE [LARGE SCALE GENOMIC DNA]</scope>
    <source>
        <strain evidence="2">ATCC 19414</strain>
    </source>
</reference>
<organism evidence="2 3">
    <name type="scientific">Erysipelothrix rhusiopathiae ATCC 19414</name>
    <dbReference type="NCBI Taxonomy" id="525280"/>
    <lineage>
        <taxon>Bacteria</taxon>
        <taxon>Bacillati</taxon>
        <taxon>Bacillota</taxon>
        <taxon>Erysipelotrichia</taxon>
        <taxon>Erysipelotrichales</taxon>
        <taxon>Erysipelotrichaceae</taxon>
        <taxon>Erysipelothrix</taxon>
    </lineage>
</organism>
<gene>
    <name evidence="2" type="ORF">HMPREF0357_11400</name>
</gene>
<dbReference type="EMBL" id="ACLK02000003">
    <property type="protein sequence ID" value="EFY08247.1"/>
    <property type="molecule type" value="Genomic_DNA"/>
</dbReference>
<dbReference type="RefSeq" id="WP_003775579.1">
    <property type="nucleotide sequence ID" value="NZ_ACLK02000003.1"/>
</dbReference>
<dbReference type="AlphaFoldDB" id="E7FXM3"/>
<sequence>MKIYLKECFFRDRLLGGLVILIGDLLLFVSFRNTMSFEMLISIWFVASCVIMGVFLKNTTQTFQDENHLIQLKSLGFSSNEIKQEFEHFVMISFILLIIMRMIFMLLTNTFSPKRLLILVLALLSYNAILKWSTNNII</sequence>
<feature type="transmembrane region" description="Helical" evidence="1">
    <location>
        <begin position="12"/>
        <end position="31"/>
    </location>
</feature>
<dbReference type="Proteomes" id="UP000003028">
    <property type="component" value="Unassembled WGS sequence"/>
</dbReference>
<evidence type="ECO:0000256" key="1">
    <source>
        <dbReference type="SAM" id="Phobius"/>
    </source>
</evidence>
<keyword evidence="1" id="KW-0472">Membrane</keyword>
<dbReference type="GeneID" id="41395874"/>
<keyword evidence="1" id="KW-0812">Transmembrane</keyword>
<name>E7FXM3_ERYRH</name>
<comment type="caution">
    <text evidence="2">The sequence shown here is derived from an EMBL/GenBank/DDBJ whole genome shotgun (WGS) entry which is preliminary data.</text>
</comment>
<protein>
    <submittedName>
        <fullName evidence="2">Uncharacterized protein</fullName>
    </submittedName>
</protein>
<feature type="transmembrane region" description="Helical" evidence="1">
    <location>
        <begin position="89"/>
        <end position="110"/>
    </location>
</feature>
<dbReference type="STRING" id="1648.A2I91_07915"/>
<evidence type="ECO:0000313" key="3">
    <source>
        <dbReference type="Proteomes" id="UP000003028"/>
    </source>
</evidence>
<accession>E7FXM3</accession>
<keyword evidence="3" id="KW-1185">Reference proteome</keyword>
<feature type="transmembrane region" description="Helical" evidence="1">
    <location>
        <begin position="116"/>
        <end position="134"/>
    </location>
</feature>
<keyword evidence="1" id="KW-1133">Transmembrane helix</keyword>
<feature type="transmembrane region" description="Helical" evidence="1">
    <location>
        <begin position="37"/>
        <end position="56"/>
    </location>
</feature>